<dbReference type="STRING" id="1246637.MTBBW1_220008"/>
<comment type="similarity">
    <text evidence="1 10 12">Belongs to the RecA family.</text>
</comment>
<keyword evidence="3 10" id="KW-0547">Nucleotide-binding</keyword>
<evidence type="ECO:0000256" key="8">
    <source>
        <dbReference type="ARBA" id="ARBA00023204"/>
    </source>
</evidence>
<dbReference type="CDD" id="cd00983">
    <property type="entry name" value="RecA"/>
    <property type="match status" value="1"/>
</dbReference>
<dbReference type="SUPFAM" id="SSF54752">
    <property type="entry name" value="RecA protein, C-terminal domain"/>
    <property type="match status" value="1"/>
</dbReference>
<sequence>MVDATEKDKALQSAMSQIERQFGKGSIMKLGSRPVQAVPVIHSGSLALDKALGIGGYPRGRVIEIYGPESSGKTTLALHAVAEAQKKGGVAAFIDAEHALDVSYARKLGVDCDELLISQPDTGEQALEIADMLVRSGAVDVMIIDSVAALVPRAEIEGEMGDSHMGLQARLMSQALRKLTATMSKTNTTVIFINQIRMKIGVVYGNPETTTGGNALKFYASIRIEIRRATAIKEGQDVMGNRTKVNVVKNKLAPPFKSVEFDIMYGEGISKTGDLLDMGVDLNIIEKSGAWYSYEGERMGQGRQNVKTFFADNPQIYEKIEAKVREQLGIADKMPPGKESVTPVKGATEPES</sequence>
<evidence type="ECO:0000259" key="14">
    <source>
        <dbReference type="PROSITE" id="PS50162"/>
    </source>
</evidence>
<dbReference type="InterPro" id="IPR023400">
    <property type="entry name" value="RecA_C_sf"/>
</dbReference>
<dbReference type="EMBL" id="FWEV01000135">
    <property type="protein sequence ID" value="SLM30316.1"/>
    <property type="molecule type" value="Genomic_DNA"/>
</dbReference>
<evidence type="ECO:0000256" key="2">
    <source>
        <dbReference type="ARBA" id="ARBA00015553"/>
    </source>
</evidence>
<evidence type="ECO:0000256" key="12">
    <source>
        <dbReference type="RuleBase" id="RU004527"/>
    </source>
</evidence>
<keyword evidence="16" id="KW-0645">Protease</keyword>
<dbReference type="PROSITE" id="PS50162">
    <property type="entry name" value="RECA_2"/>
    <property type="match status" value="1"/>
</dbReference>
<dbReference type="InterPro" id="IPR003593">
    <property type="entry name" value="AAA+_ATPase"/>
</dbReference>
<evidence type="ECO:0000256" key="4">
    <source>
        <dbReference type="ARBA" id="ARBA00022763"/>
    </source>
</evidence>
<reference evidence="16 17" key="1">
    <citation type="submission" date="2017-03" db="EMBL/GenBank/DDBJ databases">
        <authorList>
            <person name="Afonso C.L."/>
            <person name="Miller P.J."/>
            <person name="Scott M.A."/>
            <person name="Spackman E."/>
            <person name="Goraichik I."/>
            <person name="Dimitrov K.M."/>
            <person name="Suarez D.L."/>
            <person name="Swayne D.E."/>
        </authorList>
    </citation>
    <scope>NUCLEOTIDE SEQUENCE [LARGE SCALE GENOMIC DNA]</scope>
    <source>
        <strain evidence="16">PRJEB14757</strain>
    </source>
</reference>
<keyword evidence="6 10" id="KW-0238">DNA-binding</keyword>
<dbReference type="NCBIfam" id="TIGR02012">
    <property type="entry name" value="tigrfam_recA"/>
    <property type="match status" value="1"/>
</dbReference>
<dbReference type="PANTHER" id="PTHR45900:SF1">
    <property type="entry name" value="MITOCHONDRIAL DNA REPAIR PROTEIN RECA HOMOLOG-RELATED"/>
    <property type="match status" value="1"/>
</dbReference>
<evidence type="ECO:0000256" key="7">
    <source>
        <dbReference type="ARBA" id="ARBA00023172"/>
    </source>
</evidence>
<dbReference type="Gene3D" id="3.40.50.300">
    <property type="entry name" value="P-loop containing nucleotide triphosphate hydrolases"/>
    <property type="match status" value="1"/>
</dbReference>
<dbReference type="InterPro" id="IPR020587">
    <property type="entry name" value="RecA_monomer-monomer_interface"/>
</dbReference>
<dbReference type="Proteomes" id="UP000191931">
    <property type="component" value="Unassembled WGS sequence"/>
</dbReference>
<evidence type="ECO:0000256" key="3">
    <source>
        <dbReference type="ARBA" id="ARBA00022741"/>
    </source>
</evidence>
<organism evidence="16 17">
    <name type="scientific">Desulfamplus magnetovallimortis</name>
    <dbReference type="NCBI Taxonomy" id="1246637"/>
    <lineage>
        <taxon>Bacteria</taxon>
        <taxon>Pseudomonadati</taxon>
        <taxon>Thermodesulfobacteriota</taxon>
        <taxon>Desulfobacteria</taxon>
        <taxon>Desulfobacterales</taxon>
        <taxon>Desulfobacteraceae</taxon>
        <taxon>Desulfamplus</taxon>
    </lineage>
</organism>
<dbReference type="Pfam" id="PF21096">
    <property type="entry name" value="RecA_C"/>
    <property type="match status" value="1"/>
</dbReference>
<dbReference type="FunFam" id="3.40.50.300:FF:000087">
    <property type="entry name" value="Recombinase RecA"/>
    <property type="match status" value="1"/>
</dbReference>
<dbReference type="GO" id="GO:0005829">
    <property type="term" value="C:cytosol"/>
    <property type="evidence" value="ECO:0007669"/>
    <property type="project" value="TreeGrafter"/>
</dbReference>
<dbReference type="GO" id="GO:0006281">
    <property type="term" value="P:DNA repair"/>
    <property type="evidence" value="ECO:0007669"/>
    <property type="project" value="UniProtKB-UniRule"/>
</dbReference>
<feature type="domain" description="RecA family profile 2" evidence="15">
    <location>
        <begin position="201"/>
        <end position="274"/>
    </location>
</feature>
<keyword evidence="9 10" id="KW-0742">SOS response</keyword>
<dbReference type="InterPro" id="IPR049261">
    <property type="entry name" value="RecA-like_C"/>
</dbReference>
<keyword evidence="16" id="KW-0378">Hydrolase</keyword>
<dbReference type="SUPFAM" id="SSF52540">
    <property type="entry name" value="P-loop containing nucleoside triphosphate hydrolases"/>
    <property type="match status" value="1"/>
</dbReference>
<evidence type="ECO:0000256" key="10">
    <source>
        <dbReference type="HAMAP-Rule" id="MF_00268"/>
    </source>
</evidence>
<dbReference type="RefSeq" id="WP_080799302.1">
    <property type="nucleotide sequence ID" value="NZ_LT828540.1"/>
</dbReference>
<feature type="domain" description="RecA family profile 1" evidence="14">
    <location>
        <begin position="37"/>
        <end position="196"/>
    </location>
</feature>
<dbReference type="AlphaFoldDB" id="A0A1W1HCZ8"/>
<dbReference type="GO" id="GO:0003697">
    <property type="term" value="F:single-stranded DNA binding"/>
    <property type="evidence" value="ECO:0007669"/>
    <property type="project" value="UniProtKB-UniRule"/>
</dbReference>
<dbReference type="GO" id="GO:0140664">
    <property type="term" value="F:ATP-dependent DNA damage sensor activity"/>
    <property type="evidence" value="ECO:0007669"/>
    <property type="project" value="InterPro"/>
</dbReference>
<evidence type="ECO:0000313" key="17">
    <source>
        <dbReference type="Proteomes" id="UP000191931"/>
    </source>
</evidence>
<evidence type="ECO:0000256" key="11">
    <source>
        <dbReference type="RuleBase" id="RU000526"/>
    </source>
</evidence>
<dbReference type="GO" id="GO:0005524">
    <property type="term" value="F:ATP binding"/>
    <property type="evidence" value="ECO:0007669"/>
    <property type="project" value="UniProtKB-UniRule"/>
</dbReference>
<dbReference type="PROSITE" id="PS00321">
    <property type="entry name" value="RECA_1"/>
    <property type="match status" value="1"/>
</dbReference>
<dbReference type="SMART" id="SM00382">
    <property type="entry name" value="AAA"/>
    <property type="match status" value="1"/>
</dbReference>
<feature type="region of interest" description="Disordered" evidence="13">
    <location>
        <begin position="329"/>
        <end position="352"/>
    </location>
</feature>
<comment type="subcellular location">
    <subcellularLocation>
        <location evidence="10">Cytoplasm</location>
    </subcellularLocation>
</comment>
<keyword evidence="17" id="KW-1185">Reference proteome</keyword>
<evidence type="ECO:0000256" key="6">
    <source>
        <dbReference type="ARBA" id="ARBA00023125"/>
    </source>
</evidence>
<dbReference type="PRINTS" id="PR00142">
    <property type="entry name" value="RECA"/>
</dbReference>
<dbReference type="PROSITE" id="PS50163">
    <property type="entry name" value="RECA_3"/>
    <property type="match status" value="1"/>
</dbReference>
<evidence type="ECO:0000256" key="13">
    <source>
        <dbReference type="SAM" id="MobiDB-lite"/>
    </source>
</evidence>
<evidence type="ECO:0000313" key="16">
    <source>
        <dbReference type="EMBL" id="SLM30316.1"/>
    </source>
</evidence>
<dbReference type="PANTHER" id="PTHR45900">
    <property type="entry name" value="RECA"/>
    <property type="match status" value="1"/>
</dbReference>
<dbReference type="InterPro" id="IPR013765">
    <property type="entry name" value="DNA_recomb/repair_RecA"/>
</dbReference>
<dbReference type="HAMAP" id="MF_00268">
    <property type="entry name" value="RecA"/>
    <property type="match status" value="1"/>
</dbReference>
<dbReference type="OrthoDB" id="9776733at2"/>
<dbReference type="GO" id="GO:0006310">
    <property type="term" value="P:DNA recombination"/>
    <property type="evidence" value="ECO:0007669"/>
    <property type="project" value="UniProtKB-UniRule"/>
</dbReference>
<dbReference type="GO" id="GO:0006508">
    <property type="term" value="P:proteolysis"/>
    <property type="evidence" value="ECO:0007669"/>
    <property type="project" value="UniProtKB-KW"/>
</dbReference>
<keyword evidence="7 10" id="KW-0233">DNA recombination</keyword>
<evidence type="ECO:0000256" key="9">
    <source>
        <dbReference type="ARBA" id="ARBA00023236"/>
    </source>
</evidence>
<dbReference type="InterPro" id="IPR027417">
    <property type="entry name" value="P-loop_NTPase"/>
</dbReference>
<evidence type="ECO:0000259" key="15">
    <source>
        <dbReference type="PROSITE" id="PS50163"/>
    </source>
</evidence>
<gene>
    <name evidence="10 16" type="primary">recA</name>
    <name evidence="16" type="ORF">MTBBW1_220008</name>
</gene>
<dbReference type="Pfam" id="PF00154">
    <property type="entry name" value="RecA_N"/>
    <property type="match status" value="1"/>
</dbReference>
<keyword evidence="8 10" id="KW-0234">DNA repair</keyword>
<dbReference type="GO" id="GO:0008233">
    <property type="term" value="F:peptidase activity"/>
    <property type="evidence" value="ECO:0007669"/>
    <property type="project" value="UniProtKB-KW"/>
</dbReference>
<keyword evidence="5 10" id="KW-0067">ATP-binding</keyword>
<protein>
    <recommendedName>
        <fullName evidence="2 10">Protein RecA</fullName>
    </recommendedName>
    <alternativeName>
        <fullName evidence="10 11">Recombinase A</fullName>
    </alternativeName>
</protein>
<feature type="binding site" evidence="10">
    <location>
        <begin position="67"/>
        <end position="74"/>
    </location>
    <ligand>
        <name>ATP</name>
        <dbReference type="ChEBI" id="CHEBI:30616"/>
    </ligand>
</feature>
<dbReference type="GO" id="GO:0003684">
    <property type="term" value="F:damaged DNA binding"/>
    <property type="evidence" value="ECO:0007669"/>
    <property type="project" value="UniProtKB-UniRule"/>
</dbReference>
<evidence type="ECO:0000256" key="5">
    <source>
        <dbReference type="ARBA" id="ARBA00022840"/>
    </source>
</evidence>
<accession>A0A1W1HCZ8</accession>
<dbReference type="InterPro" id="IPR049428">
    <property type="entry name" value="RecA-like_N"/>
</dbReference>
<dbReference type="InterPro" id="IPR020584">
    <property type="entry name" value="DNA_recomb/repair_RecA_CS"/>
</dbReference>
<keyword evidence="10" id="KW-0963">Cytoplasm</keyword>
<comment type="function">
    <text evidence="10">Can catalyze the hydrolysis of ATP in the presence of single-stranded DNA, the ATP-dependent uptake of single-stranded DNA by duplex DNA, and the ATP-dependent hybridization of homologous single-stranded DNAs. It interacts with LexA causing its activation and leading to its autocatalytic cleavage.</text>
</comment>
<keyword evidence="4 10" id="KW-0227">DNA damage</keyword>
<name>A0A1W1HCZ8_9BACT</name>
<dbReference type="GO" id="GO:0009432">
    <property type="term" value="P:SOS response"/>
    <property type="evidence" value="ECO:0007669"/>
    <property type="project" value="UniProtKB-UniRule"/>
</dbReference>
<dbReference type="InterPro" id="IPR020588">
    <property type="entry name" value="RecA_ATP-bd"/>
</dbReference>
<proteinExistence type="inferred from homology"/>
<evidence type="ECO:0000256" key="1">
    <source>
        <dbReference type="ARBA" id="ARBA00009391"/>
    </source>
</evidence>